<gene>
    <name evidence="4" type="ORF">THAPSDRAFT_35126</name>
</gene>
<dbReference type="GO" id="GO:0004674">
    <property type="term" value="F:protein serine/threonine kinase activity"/>
    <property type="evidence" value="ECO:0000318"/>
    <property type="project" value="GO_Central"/>
</dbReference>
<dbReference type="GO" id="GO:0005524">
    <property type="term" value="F:ATP binding"/>
    <property type="evidence" value="ECO:0007669"/>
    <property type="project" value="UniProtKB-KW"/>
</dbReference>
<dbReference type="PANTHER" id="PTHR24346">
    <property type="entry name" value="MAP/MICROTUBULE AFFINITY-REGULATING KINASE"/>
    <property type="match status" value="1"/>
</dbReference>
<dbReference type="InterPro" id="IPR008271">
    <property type="entry name" value="Ser/Thr_kinase_AS"/>
</dbReference>
<organism evidence="4 5">
    <name type="scientific">Thalassiosira pseudonana</name>
    <name type="common">Marine diatom</name>
    <name type="synonym">Cyclotella nana</name>
    <dbReference type="NCBI Taxonomy" id="35128"/>
    <lineage>
        <taxon>Eukaryota</taxon>
        <taxon>Sar</taxon>
        <taxon>Stramenopiles</taxon>
        <taxon>Ochrophyta</taxon>
        <taxon>Bacillariophyta</taxon>
        <taxon>Coscinodiscophyceae</taxon>
        <taxon>Thalassiosirophycidae</taxon>
        <taxon>Thalassiosirales</taxon>
        <taxon>Thalassiosiraceae</taxon>
        <taxon>Thalassiosira</taxon>
    </lineage>
</organism>
<name>B8C662_THAPS</name>
<dbReference type="InterPro" id="IPR011009">
    <property type="entry name" value="Kinase-like_dom_sf"/>
</dbReference>
<dbReference type="EMBL" id="CM000643">
    <property type="protein sequence ID" value="EED91240.1"/>
    <property type="molecule type" value="Genomic_DNA"/>
</dbReference>
<dbReference type="GeneID" id="7453264"/>
<dbReference type="HOGENOM" id="CLU_000288_63_0_1"/>
<evidence type="ECO:0000256" key="1">
    <source>
        <dbReference type="ARBA" id="ARBA00022741"/>
    </source>
</evidence>
<feature type="domain" description="Protein kinase" evidence="3">
    <location>
        <begin position="1"/>
        <end position="274"/>
    </location>
</feature>
<feature type="non-terminal residue" evidence="4">
    <location>
        <position position="275"/>
    </location>
</feature>
<dbReference type="PROSITE" id="PS00108">
    <property type="entry name" value="PROTEIN_KINASE_ST"/>
    <property type="match status" value="1"/>
</dbReference>
<evidence type="ECO:0000313" key="5">
    <source>
        <dbReference type="Proteomes" id="UP000001449"/>
    </source>
</evidence>
<sequence length="275" mass="31067">EGELVAVKIFHKSILKDCKSMENDSEHKLQVRTALESVEREIAVMKMIQHPNLVSLYEVIDSEETGRLYMVIEYIPLGEIMTHVRGTATYKRRPRREGEPAIAGVTKGGYFDELHCALYFVDLLHGLAHLHKNHIVHRDLKPENILLDSRGYIKISDFGVSHLFEEEASNTKRPSADGTWCFWSPEMCAENSLIFSGYACDLWAAGICLYIFATGKIPFFSEIPLKLFDMIADAKLNLKGLGLSDTLVDLLQKVLEKDPNKRAGLGDCLKHPFCI</sequence>
<dbReference type="AlphaFoldDB" id="B8C662"/>
<dbReference type="SUPFAM" id="SSF56112">
    <property type="entry name" value="Protein kinase-like (PK-like)"/>
    <property type="match status" value="1"/>
</dbReference>
<keyword evidence="1" id="KW-0547">Nucleotide-binding</keyword>
<dbReference type="GO" id="GO:0035556">
    <property type="term" value="P:intracellular signal transduction"/>
    <property type="evidence" value="ECO:0000318"/>
    <property type="project" value="GO_Central"/>
</dbReference>
<dbReference type="InterPro" id="IPR000719">
    <property type="entry name" value="Prot_kinase_dom"/>
</dbReference>
<keyword evidence="2" id="KW-0067">ATP-binding</keyword>
<dbReference type="PaxDb" id="35128-Thaps35126"/>
<dbReference type="OMA" id="AENGMVC"/>
<evidence type="ECO:0000256" key="2">
    <source>
        <dbReference type="ARBA" id="ARBA00022840"/>
    </source>
</evidence>
<dbReference type="Pfam" id="PF00069">
    <property type="entry name" value="Pkinase"/>
    <property type="match status" value="1"/>
</dbReference>
<evidence type="ECO:0000313" key="4">
    <source>
        <dbReference type="EMBL" id="EED91240.1"/>
    </source>
</evidence>
<dbReference type="STRING" id="35128.B8C662"/>
<dbReference type="eggNOG" id="KOG0585">
    <property type="taxonomic scope" value="Eukaryota"/>
</dbReference>
<feature type="non-terminal residue" evidence="4">
    <location>
        <position position="1"/>
    </location>
</feature>
<accession>B8C662</accession>
<dbReference type="KEGG" id="tps:THAPSDRAFT_35126"/>
<dbReference type="SMART" id="SM00220">
    <property type="entry name" value="S_TKc"/>
    <property type="match status" value="1"/>
</dbReference>
<dbReference type="Proteomes" id="UP000001449">
    <property type="component" value="Chromosome 6"/>
</dbReference>
<keyword evidence="5" id="KW-1185">Reference proteome</keyword>
<dbReference type="PIRSF" id="PIRSF000654">
    <property type="entry name" value="Integrin-linked_kinase"/>
    <property type="match status" value="1"/>
</dbReference>
<evidence type="ECO:0000259" key="3">
    <source>
        <dbReference type="PROSITE" id="PS50011"/>
    </source>
</evidence>
<dbReference type="CDD" id="cd14008">
    <property type="entry name" value="STKc_LKB1_CaMKK"/>
    <property type="match status" value="1"/>
</dbReference>
<dbReference type="InParanoid" id="B8C662"/>
<protein>
    <recommendedName>
        <fullName evidence="3">Protein kinase domain-containing protein</fullName>
    </recommendedName>
</protein>
<dbReference type="PANTHER" id="PTHR24346:SF77">
    <property type="entry name" value="SERINE THREONINE PROTEIN KINASE"/>
    <property type="match status" value="1"/>
</dbReference>
<reference evidence="4 5" key="2">
    <citation type="journal article" date="2008" name="Nature">
        <title>The Phaeodactylum genome reveals the evolutionary history of diatom genomes.</title>
        <authorList>
            <person name="Bowler C."/>
            <person name="Allen A.E."/>
            <person name="Badger J.H."/>
            <person name="Grimwood J."/>
            <person name="Jabbari K."/>
            <person name="Kuo A."/>
            <person name="Maheswari U."/>
            <person name="Martens C."/>
            <person name="Maumus F."/>
            <person name="Otillar R.P."/>
            <person name="Rayko E."/>
            <person name="Salamov A."/>
            <person name="Vandepoele K."/>
            <person name="Beszteri B."/>
            <person name="Gruber A."/>
            <person name="Heijde M."/>
            <person name="Katinka M."/>
            <person name="Mock T."/>
            <person name="Valentin K."/>
            <person name="Verret F."/>
            <person name="Berges J.A."/>
            <person name="Brownlee C."/>
            <person name="Cadoret J.P."/>
            <person name="Chiovitti A."/>
            <person name="Choi C.J."/>
            <person name="Coesel S."/>
            <person name="De Martino A."/>
            <person name="Detter J.C."/>
            <person name="Durkin C."/>
            <person name="Falciatore A."/>
            <person name="Fournet J."/>
            <person name="Haruta M."/>
            <person name="Huysman M.J."/>
            <person name="Jenkins B.D."/>
            <person name="Jiroutova K."/>
            <person name="Jorgensen R.E."/>
            <person name="Joubert Y."/>
            <person name="Kaplan A."/>
            <person name="Kroger N."/>
            <person name="Kroth P.G."/>
            <person name="La Roche J."/>
            <person name="Lindquist E."/>
            <person name="Lommer M."/>
            <person name="Martin-Jezequel V."/>
            <person name="Lopez P.J."/>
            <person name="Lucas S."/>
            <person name="Mangogna M."/>
            <person name="McGinnis K."/>
            <person name="Medlin L.K."/>
            <person name="Montsant A."/>
            <person name="Oudot-Le Secq M.P."/>
            <person name="Napoli C."/>
            <person name="Obornik M."/>
            <person name="Parker M.S."/>
            <person name="Petit J.L."/>
            <person name="Porcel B.M."/>
            <person name="Poulsen N."/>
            <person name="Robison M."/>
            <person name="Rychlewski L."/>
            <person name="Rynearson T.A."/>
            <person name="Schmutz J."/>
            <person name="Shapiro H."/>
            <person name="Siaut M."/>
            <person name="Stanley M."/>
            <person name="Sussman M.R."/>
            <person name="Taylor A.R."/>
            <person name="Vardi A."/>
            <person name="von Dassow P."/>
            <person name="Vyverman W."/>
            <person name="Willis A."/>
            <person name="Wyrwicz L.S."/>
            <person name="Rokhsar D.S."/>
            <person name="Weissenbach J."/>
            <person name="Armbrust E.V."/>
            <person name="Green B.R."/>
            <person name="Van de Peer Y."/>
            <person name="Grigoriev I.V."/>
        </authorList>
    </citation>
    <scope>NUCLEOTIDE SEQUENCE [LARGE SCALE GENOMIC DNA]</scope>
    <source>
        <strain evidence="4 5">CCMP1335</strain>
    </source>
</reference>
<dbReference type="Gene3D" id="1.10.510.10">
    <property type="entry name" value="Transferase(Phosphotransferase) domain 1"/>
    <property type="match status" value="1"/>
</dbReference>
<dbReference type="PROSITE" id="PS50011">
    <property type="entry name" value="PROTEIN_KINASE_DOM"/>
    <property type="match status" value="1"/>
</dbReference>
<reference evidence="4 5" key="1">
    <citation type="journal article" date="2004" name="Science">
        <title>The genome of the diatom Thalassiosira pseudonana: ecology, evolution, and metabolism.</title>
        <authorList>
            <person name="Armbrust E.V."/>
            <person name="Berges J.A."/>
            <person name="Bowler C."/>
            <person name="Green B.R."/>
            <person name="Martinez D."/>
            <person name="Putnam N.H."/>
            <person name="Zhou S."/>
            <person name="Allen A.E."/>
            <person name="Apt K.E."/>
            <person name="Bechner M."/>
            <person name="Brzezinski M.A."/>
            <person name="Chaal B.K."/>
            <person name="Chiovitti A."/>
            <person name="Davis A.K."/>
            <person name="Demarest M.S."/>
            <person name="Detter J.C."/>
            <person name="Glavina T."/>
            <person name="Goodstein D."/>
            <person name="Hadi M.Z."/>
            <person name="Hellsten U."/>
            <person name="Hildebrand M."/>
            <person name="Jenkins B.D."/>
            <person name="Jurka J."/>
            <person name="Kapitonov V.V."/>
            <person name="Kroger N."/>
            <person name="Lau W.W."/>
            <person name="Lane T.W."/>
            <person name="Larimer F.W."/>
            <person name="Lippmeier J.C."/>
            <person name="Lucas S."/>
            <person name="Medina M."/>
            <person name="Montsant A."/>
            <person name="Obornik M."/>
            <person name="Parker M.S."/>
            <person name="Palenik B."/>
            <person name="Pazour G.J."/>
            <person name="Richardson P.M."/>
            <person name="Rynearson T.A."/>
            <person name="Saito M.A."/>
            <person name="Schwartz D.C."/>
            <person name="Thamatrakoln K."/>
            <person name="Valentin K."/>
            <person name="Vardi A."/>
            <person name="Wilkerson F.P."/>
            <person name="Rokhsar D.S."/>
        </authorList>
    </citation>
    <scope>NUCLEOTIDE SEQUENCE [LARGE SCALE GENOMIC DNA]</scope>
    <source>
        <strain evidence="4 5">CCMP1335</strain>
    </source>
</reference>
<proteinExistence type="predicted"/>
<dbReference type="RefSeq" id="XP_002291133.1">
    <property type="nucleotide sequence ID" value="XM_002291097.1"/>
</dbReference>